<dbReference type="GO" id="GO:0008270">
    <property type="term" value="F:zinc ion binding"/>
    <property type="evidence" value="ECO:0007669"/>
    <property type="project" value="InterPro"/>
</dbReference>
<sequence>MTGVIRSNRCGTCRTRKVKCDEAKPVCGPCAKGNRACKDTISRYKFTEPKAASATPQSEARSRKTLEPCTEIAVLSSAETEDGGSFQTMRFSRPKRKPAKLPLGDPVRQSPLPRHPSFSTIETLQLTLAESFTYRSPGLRLSVIANYIIEIPPRIGHSVALDDAINCLVNCYTLVCHGSPPGLDPKQARLYTMALFSLQRALADPIESYSDNTLGAVTILGHVEVYGGGAQDARPNYIQHAGGAVKMVQVLGPKYFRSKFAKLLYVHSRQLSIAVATVRGEECFLHTPEWREISCTELIRSPTAWISDQLGRWMTAFPSLVKKVRHCLASPEDMDPIVILRDAQQLRRGFQEIAEFVEESMRNGIDVIKLPSAHSDLMTPIIYQYATRDLASICVNFWGFSIVLDTIMAKFMPPDSPPSVFENLRNRIISARLHIYMSYEYSEQFRPLGTQYMSAPLIMAYFGATNEEKIWSMHKLWDIGELVPRSKYIWGPVALEFISRYFIGEPVHVASGVMDQPNSYEVAFNENMRRFADHAVQE</sequence>
<dbReference type="CDD" id="cd00067">
    <property type="entry name" value="GAL4"/>
    <property type="match status" value="1"/>
</dbReference>
<dbReference type="OrthoDB" id="4314040at2759"/>
<keyword evidence="1" id="KW-0539">Nucleus</keyword>
<evidence type="ECO:0000259" key="3">
    <source>
        <dbReference type="PROSITE" id="PS50048"/>
    </source>
</evidence>
<dbReference type="PANTHER" id="PTHR38111">
    <property type="entry name" value="ZN(2)-C6 FUNGAL-TYPE DOMAIN-CONTAINING PROTEIN-RELATED"/>
    <property type="match status" value="1"/>
</dbReference>
<gene>
    <name evidence="4" type="ORF">K458DRAFT_433193</name>
</gene>
<dbReference type="SUPFAM" id="SSF57701">
    <property type="entry name" value="Zn2/Cys6 DNA-binding domain"/>
    <property type="match status" value="1"/>
</dbReference>
<dbReference type="InterPro" id="IPR001138">
    <property type="entry name" value="Zn2Cys6_DnaBD"/>
</dbReference>
<feature type="domain" description="Zn(2)-C6 fungal-type" evidence="3">
    <location>
        <begin position="9"/>
        <end position="37"/>
    </location>
</feature>
<proteinExistence type="predicted"/>
<dbReference type="Proteomes" id="UP000799291">
    <property type="component" value="Unassembled WGS sequence"/>
</dbReference>
<evidence type="ECO:0000313" key="5">
    <source>
        <dbReference type="Proteomes" id="UP000799291"/>
    </source>
</evidence>
<organism evidence="4 5">
    <name type="scientific">Lentithecium fluviatile CBS 122367</name>
    <dbReference type="NCBI Taxonomy" id="1168545"/>
    <lineage>
        <taxon>Eukaryota</taxon>
        <taxon>Fungi</taxon>
        <taxon>Dikarya</taxon>
        <taxon>Ascomycota</taxon>
        <taxon>Pezizomycotina</taxon>
        <taxon>Dothideomycetes</taxon>
        <taxon>Pleosporomycetidae</taxon>
        <taxon>Pleosporales</taxon>
        <taxon>Massarineae</taxon>
        <taxon>Lentitheciaceae</taxon>
        <taxon>Lentithecium</taxon>
    </lineage>
</organism>
<accession>A0A6G1IVF4</accession>
<evidence type="ECO:0000256" key="1">
    <source>
        <dbReference type="ARBA" id="ARBA00023242"/>
    </source>
</evidence>
<dbReference type="AlphaFoldDB" id="A0A6G1IVF4"/>
<dbReference type="PROSITE" id="PS50048">
    <property type="entry name" value="ZN2_CY6_FUNGAL_2"/>
    <property type="match status" value="1"/>
</dbReference>
<dbReference type="GO" id="GO:0000981">
    <property type="term" value="F:DNA-binding transcription factor activity, RNA polymerase II-specific"/>
    <property type="evidence" value="ECO:0007669"/>
    <property type="project" value="InterPro"/>
</dbReference>
<evidence type="ECO:0000313" key="4">
    <source>
        <dbReference type="EMBL" id="KAF2682237.1"/>
    </source>
</evidence>
<dbReference type="EMBL" id="MU005588">
    <property type="protein sequence ID" value="KAF2682237.1"/>
    <property type="molecule type" value="Genomic_DNA"/>
</dbReference>
<dbReference type="InterPro" id="IPR053178">
    <property type="entry name" value="Osmoadaptation_assoc"/>
</dbReference>
<dbReference type="InterPro" id="IPR036864">
    <property type="entry name" value="Zn2-C6_fun-type_DNA-bd_sf"/>
</dbReference>
<feature type="region of interest" description="Disordered" evidence="2">
    <location>
        <begin position="84"/>
        <end position="116"/>
    </location>
</feature>
<reference evidence="4" key="1">
    <citation type="journal article" date="2020" name="Stud. Mycol.">
        <title>101 Dothideomycetes genomes: a test case for predicting lifestyles and emergence of pathogens.</title>
        <authorList>
            <person name="Haridas S."/>
            <person name="Albert R."/>
            <person name="Binder M."/>
            <person name="Bloem J."/>
            <person name="Labutti K."/>
            <person name="Salamov A."/>
            <person name="Andreopoulos B."/>
            <person name="Baker S."/>
            <person name="Barry K."/>
            <person name="Bills G."/>
            <person name="Bluhm B."/>
            <person name="Cannon C."/>
            <person name="Castanera R."/>
            <person name="Culley D."/>
            <person name="Daum C."/>
            <person name="Ezra D."/>
            <person name="Gonzalez J."/>
            <person name="Henrissat B."/>
            <person name="Kuo A."/>
            <person name="Liang C."/>
            <person name="Lipzen A."/>
            <person name="Lutzoni F."/>
            <person name="Magnuson J."/>
            <person name="Mondo S."/>
            <person name="Nolan M."/>
            <person name="Ohm R."/>
            <person name="Pangilinan J."/>
            <person name="Park H.-J."/>
            <person name="Ramirez L."/>
            <person name="Alfaro M."/>
            <person name="Sun H."/>
            <person name="Tritt A."/>
            <person name="Yoshinaga Y."/>
            <person name="Zwiers L.-H."/>
            <person name="Turgeon B."/>
            <person name="Goodwin S."/>
            <person name="Spatafora J."/>
            <person name="Crous P."/>
            <person name="Grigoriev I."/>
        </authorList>
    </citation>
    <scope>NUCLEOTIDE SEQUENCE</scope>
    <source>
        <strain evidence="4">CBS 122367</strain>
    </source>
</reference>
<keyword evidence="5" id="KW-1185">Reference proteome</keyword>
<name>A0A6G1IVF4_9PLEO</name>
<dbReference type="Gene3D" id="4.10.240.10">
    <property type="entry name" value="Zn(2)-C6 fungal-type DNA-binding domain"/>
    <property type="match status" value="1"/>
</dbReference>
<evidence type="ECO:0000256" key="2">
    <source>
        <dbReference type="SAM" id="MobiDB-lite"/>
    </source>
</evidence>
<protein>
    <recommendedName>
        <fullName evidence="3">Zn(2)-C6 fungal-type domain-containing protein</fullName>
    </recommendedName>
</protein>
<dbReference type="Pfam" id="PF00172">
    <property type="entry name" value="Zn_clus"/>
    <property type="match status" value="1"/>
</dbReference>